<evidence type="ECO:0000313" key="3">
    <source>
        <dbReference type="Proteomes" id="UP000306628"/>
    </source>
</evidence>
<dbReference type="Pfam" id="PF03995">
    <property type="entry name" value="Inhibitor_I36"/>
    <property type="match status" value="1"/>
</dbReference>
<dbReference type="AlphaFoldDB" id="A0A5S4GX26"/>
<name>A0A5S4GX26_9ACTN</name>
<proteinExistence type="predicted"/>
<gene>
    <name evidence="2" type="ORF">ETD85_07705</name>
</gene>
<evidence type="ECO:0008006" key="4">
    <source>
        <dbReference type="Google" id="ProtNLM"/>
    </source>
</evidence>
<feature type="region of interest" description="Disordered" evidence="1">
    <location>
        <begin position="18"/>
        <end position="37"/>
    </location>
</feature>
<keyword evidence="3" id="KW-1185">Reference proteome</keyword>
<reference evidence="2 3" key="1">
    <citation type="submission" date="2019-05" db="EMBL/GenBank/DDBJ databases">
        <title>Draft genome sequence of Nonomuraea zeae DSM 100528.</title>
        <authorList>
            <person name="Saricaoglu S."/>
            <person name="Isik K."/>
        </authorList>
    </citation>
    <scope>NUCLEOTIDE SEQUENCE [LARGE SCALE GENOMIC DNA]</scope>
    <source>
        <strain evidence="2 3">DSM 100528</strain>
    </source>
</reference>
<sequence>MPACPLLTREFRPRPKVVDGRGRPGDACVNQQPSDRKVSTNMRRPWSAVLSVLIAATPFLVSTPARAAALAWECDPGYSCYYTGSSGTGSRWVAPYAGCYYPLESWLRDNISSVTNRGHSRATVHLYNWVGYWEEIATIAPGTSVSYGSGAYANNKTDFICIDS</sequence>
<dbReference type="Proteomes" id="UP000306628">
    <property type="component" value="Unassembled WGS sequence"/>
</dbReference>
<dbReference type="OrthoDB" id="3450116at2"/>
<evidence type="ECO:0000256" key="1">
    <source>
        <dbReference type="SAM" id="MobiDB-lite"/>
    </source>
</evidence>
<accession>A0A5S4GX26</accession>
<organism evidence="2 3">
    <name type="scientific">Nonomuraea zeae</name>
    <dbReference type="NCBI Taxonomy" id="1642303"/>
    <lineage>
        <taxon>Bacteria</taxon>
        <taxon>Bacillati</taxon>
        <taxon>Actinomycetota</taxon>
        <taxon>Actinomycetes</taxon>
        <taxon>Streptosporangiales</taxon>
        <taxon>Streptosporangiaceae</taxon>
        <taxon>Nonomuraea</taxon>
    </lineage>
</organism>
<protein>
    <recommendedName>
        <fullName evidence="4">Peptidase inhibitor family I36 protein</fullName>
    </recommendedName>
</protein>
<comment type="caution">
    <text evidence="2">The sequence shown here is derived from an EMBL/GenBank/DDBJ whole genome shotgun (WGS) entry which is preliminary data.</text>
</comment>
<dbReference type="EMBL" id="VCKX01000016">
    <property type="protein sequence ID" value="TMR37466.1"/>
    <property type="molecule type" value="Genomic_DNA"/>
</dbReference>
<evidence type="ECO:0000313" key="2">
    <source>
        <dbReference type="EMBL" id="TMR37466.1"/>
    </source>
</evidence>